<reference evidence="8 9" key="1">
    <citation type="submission" date="2024-06" db="EMBL/GenBank/DDBJ databases">
        <title>The Natural Products Discovery Center: Release of the First 8490 Sequenced Strains for Exploring Actinobacteria Biosynthetic Diversity.</title>
        <authorList>
            <person name="Kalkreuter E."/>
            <person name="Kautsar S.A."/>
            <person name="Yang D."/>
            <person name="Bader C.D."/>
            <person name="Teijaro C.N."/>
            <person name="Fluegel L."/>
            <person name="Davis C.M."/>
            <person name="Simpson J.R."/>
            <person name="Lauterbach L."/>
            <person name="Steele A.D."/>
            <person name="Gui C."/>
            <person name="Meng S."/>
            <person name="Li G."/>
            <person name="Viehrig K."/>
            <person name="Ye F."/>
            <person name="Su P."/>
            <person name="Kiefer A.F."/>
            <person name="Nichols A."/>
            <person name="Cepeda A.J."/>
            <person name="Yan W."/>
            <person name="Fan B."/>
            <person name="Jiang Y."/>
            <person name="Adhikari A."/>
            <person name="Zheng C.-J."/>
            <person name="Schuster L."/>
            <person name="Cowan T.M."/>
            <person name="Smanski M.J."/>
            <person name="Chevrette M.G."/>
            <person name="De Carvalho L.P.S."/>
            <person name="Shen B."/>
        </authorList>
    </citation>
    <scope>NUCLEOTIDE SEQUENCE [LARGE SCALE GENOMIC DNA]</scope>
    <source>
        <strain evidence="8 9">NPDC038104</strain>
    </source>
</reference>
<comment type="caution">
    <text evidence="8">The sequence shown here is derived from an EMBL/GenBank/DDBJ whole genome shotgun (WGS) entry which is preliminary data.</text>
</comment>
<dbReference type="SUPFAM" id="SSF54001">
    <property type="entry name" value="Cysteine proteinases"/>
    <property type="match status" value="1"/>
</dbReference>
<evidence type="ECO:0000256" key="3">
    <source>
        <dbReference type="ARBA" id="ARBA00022801"/>
    </source>
</evidence>
<dbReference type="Proteomes" id="UP001550850">
    <property type="component" value="Unassembled WGS sequence"/>
</dbReference>
<evidence type="ECO:0000256" key="2">
    <source>
        <dbReference type="ARBA" id="ARBA00022670"/>
    </source>
</evidence>
<accession>A0ABV2YME9</accession>
<dbReference type="InterPro" id="IPR038765">
    <property type="entry name" value="Papain-like_cys_pep_sf"/>
</dbReference>
<dbReference type="InterPro" id="IPR000064">
    <property type="entry name" value="NLP_P60_dom"/>
</dbReference>
<dbReference type="PANTHER" id="PTHR47359:SF3">
    <property type="entry name" value="NLP_P60 DOMAIN-CONTAINING PROTEIN-RELATED"/>
    <property type="match status" value="1"/>
</dbReference>
<feature type="domain" description="NlpC/P60" evidence="7">
    <location>
        <begin position="257"/>
        <end position="378"/>
    </location>
</feature>
<gene>
    <name evidence="8" type="ORF">AB0E65_22205</name>
</gene>
<evidence type="ECO:0000256" key="1">
    <source>
        <dbReference type="ARBA" id="ARBA00007074"/>
    </source>
</evidence>
<feature type="compositionally biased region" description="Basic and acidic residues" evidence="6">
    <location>
        <begin position="386"/>
        <end position="402"/>
    </location>
</feature>
<proteinExistence type="inferred from homology"/>
<keyword evidence="3" id="KW-0378">Hydrolase</keyword>
<feature type="region of interest" description="Disordered" evidence="6">
    <location>
        <begin position="366"/>
        <end position="402"/>
    </location>
</feature>
<dbReference type="PANTHER" id="PTHR47359">
    <property type="entry name" value="PEPTIDOGLYCAN DL-ENDOPEPTIDASE CWLO"/>
    <property type="match status" value="1"/>
</dbReference>
<keyword evidence="2" id="KW-0645">Protease</keyword>
<evidence type="ECO:0000313" key="8">
    <source>
        <dbReference type="EMBL" id="MEU3556903.1"/>
    </source>
</evidence>
<dbReference type="Gene3D" id="3.90.1720.10">
    <property type="entry name" value="endopeptidase domain like (from Nostoc punctiforme)"/>
    <property type="match status" value="1"/>
</dbReference>
<name>A0ABV2YME9_9ACTN</name>
<dbReference type="Pfam" id="PF00877">
    <property type="entry name" value="NLPC_P60"/>
    <property type="match status" value="1"/>
</dbReference>
<evidence type="ECO:0000256" key="5">
    <source>
        <dbReference type="SAM" id="Coils"/>
    </source>
</evidence>
<keyword evidence="5" id="KW-0175">Coiled coil</keyword>
<keyword evidence="9" id="KW-1185">Reference proteome</keyword>
<dbReference type="EMBL" id="JBEZUR010000042">
    <property type="protein sequence ID" value="MEU3556903.1"/>
    <property type="molecule type" value="Genomic_DNA"/>
</dbReference>
<dbReference type="PROSITE" id="PS51935">
    <property type="entry name" value="NLPC_P60"/>
    <property type="match status" value="1"/>
</dbReference>
<organism evidence="8 9">
    <name type="scientific">Streptomyces fragilis</name>
    <dbReference type="NCBI Taxonomy" id="67301"/>
    <lineage>
        <taxon>Bacteria</taxon>
        <taxon>Bacillati</taxon>
        <taxon>Actinomycetota</taxon>
        <taxon>Actinomycetes</taxon>
        <taxon>Kitasatosporales</taxon>
        <taxon>Streptomycetaceae</taxon>
        <taxon>Streptomyces</taxon>
    </lineage>
</organism>
<sequence length="402" mass="43024">MAAGRGRGGRGPSRRGLIVTAVALVCAVTAVGAPGVAGVAYAGTHVPASVSAADDPAPVPASTAQLEAVREQLDTLYRDAARATDAYNAAEEKAKEQSREIAGITDRIYDVQQRLDDLHQRAGAAARAQYRGAGLPPEARLWLSDDPEDFLDGARRVREGEKAAKGVLAELTESKGELKKLEREASTRYEKLEKQRKAKDKAREKIEKQVKQAEELESRLEKEERERLAELEAEAARRSQAAWVGSGVLAGLDDATSDSARRAIAYASEQLGKPYVWGAEGPDSFDCSGLTSQAWAAAGYGIPRTSQEQWRRLHRVPVQQMRPGDLIIYNSDATHVAMYLGDGLMIHAPRPGRSVTVAGAGTMPILGVVRPDPKQPSTAAAQAGGRKGDSGKGEGQKDGKKD</sequence>
<protein>
    <submittedName>
        <fullName evidence="8">NlpC/P60 family protein</fullName>
    </submittedName>
</protein>
<evidence type="ECO:0000259" key="7">
    <source>
        <dbReference type="PROSITE" id="PS51935"/>
    </source>
</evidence>
<feature type="coiled-coil region" evidence="5">
    <location>
        <begin position="66"/>
        <end position="107"/>
    </location>
</feature>
<dbReference type="InterPro" id="IPR051794">
    <property type="entry name" value="PG_Endopeptidase_C40"/>
</dbReference>
<feature type="coiled-coil region" evidence="5">
    <location>
        <begin position="164"/>
        <end position="241"/>
    </location>
</feature>
<evidence type="ECO:0000313" key="9">
    <source>
        <dbReference type="Proteomes" id="UP001550850"/>
    </source>
</evidence>
<comment type="similarity">
    <text evidence="1">Belongs to the peptidase C40 family.</text>
</comment>
<keyword evidence="4" id="KW-0788">Thiol protease</keyword>
<evidence type="ECO:0000256" key="4">
    <source>
        <dbReference type="ARBA" id="ARBA00022807"/>
    </source>
</evidence>
<dbReference type="RefSeq" id="WP_108951851.1">
    <property type="nucleotide sequence ID" value="NZ_BEVZ01000001.1"/>
</dbReference>
<evidence type="ECO:0000256" key="6">
    <source>
        <dbReference type="SAM" id="MobiDB-lite"/>
    </source>
</evidence>